<evidence type="ECO:0000259" key="5">
    <source>
        <dbReference type="PROSITE" id="PS50961"/>
    </source>
</evidence>
<feature type="compositionally biased region" description="Basic and acidic residues" evidence="4">
    <location>
        <begin position="359"/>
        <end position="373"/>
    </location>
</feature>
<feature type="compositionally biased region" description="Polar residues" evidence="4">
    <location>
        <begin position="528"/>
        <end position="539"/>
    </location>
</feature>
<dbReference type="PANTHER" id="PTHR22792:SF131">
    <property type="entry name" value="LA-RELATED PROTEIN LARP4B"/>
    <property type="match status" value="1"/>
</dbReference>
<keyword evidence="1" id="KW-0597">Phosphoprotein</keyword>
<feature type="region of interest" description="Disordered" evidence="4">
    <location>
        <begin position="353"/>
        <end position="418"/>
    </location>
</feature>
<dbReference type="InterPro" id="IPR036390">
    <property type="entry name" value="WH_DNA-bd_sf"/>
</dbReference>
<feature type="region of interest" description="Disordered" evidence="4">
    <location>
        <begin position="501"/>
        <end position="539"/>
    </location>
</feature>
<dbReference type="InterPro" id="IPR058699">
    <property type="entry name" value="RRM_LARP4/4B"/>
</dbReference>
<reference evidence="6 7" key="1">
    <citation type="submission" date="2014-11" db="EMBL/GenBank/DDBJ databases">
        <title>Genetic blueprint of the zoonotic pathogen Toxocara canis.</title>
        <authorList>
            <person name="Zhu X.-Q."/>
            <person name="Korhonen P.K."/>
            <person name="Cai H."/>
            <person name="Young N.D."/>
            <person name="Nejsum P."/>
            <person name="von Samson-Himmelstjerna G."/>
            <person name="Boag P.R."/>
            <person name="Tan P."/>
            <person name="Li Q."/>
            <person name="Min J."/>
            <person name="Yang Y."/>
            <person name="Wang X."/>
            <person name="Fang X."/>
            <person name="Hall R.S."/>
            <person name="Hofmann A."/>
            <person name="Sternberg P.W."/>
            <person name="Jex A.R."/>
            <person name="Gasser R.B."/>
        </authorList>
    </citation>
    <scope>NUCLEOTIDE SEQUENCE [LARGE SCALE GENOMIC DNA]</scope>
    <source>
        <strain evidence="6">PN_DK_2014</strain>
    </source>
</reference>
<dbReference type="InterPro" id="IPR006630">
    <property type="entry name" value="La_HTH"/>
</dbReference>
<dbReference type="Pfam" id="PF05383">
    <property type="entry name" value="La"/>
    <property type="match status" value="1"/>
</dbReference>
<feature type="compositionally biased region" description="Basic and acidic residues" evidence="4">
    <location>
        <begin position="518"/>
        <end position="527"/>
    </location>
</feature>
<feature type="compositionally biased region" description="Polar residues" evidence="4">
    <location>
        <begin position="379"/>
        <end position="392"/>
    </location>
</feature>
<feature type="region of interest" description="Disordered" evidence="4">
    <location>
        <begin position="430"/>
        <end position="487"/>
    </location>
</feature>
<feature type="compositionally biased region" description="Pro residues" evidence="4">
    <location>
        <begin position="45"/>
        <end position="56"/>
    </location>
</feature>
<evidence type="ECO:0000256" key="4">
    <source>
        <dbReference type="SAM" id="MobiDB-lite"/>
    </source>
</evidence>
<dbReference type="GO" id="GO:0003730">
    <property type="term" value="F:mRNA 3'-UTR binding"/>
    <property type="evidence" value="ECO:0007669"/>
    <property type="project" value="TreeGrafter"/>
</dbReference>
<dbReference type="PROSITE" id="PS50961">
    <property type="entry name" value="HTH_LA"/>
    <property type="match status" value="1"/>
</dbReference>
<dbReference type="OrthoDB" id="10046764at2759"/>
<dbReference type="AlphaFoldDB" id="A0A0B2VJB3"/>
<gene>
    <name evidence="6" type="ORF">Tcan_05004</name>
</gene>
<feature type="compositionally biased region" description="Basic and acidic residues" evidence="4">
    <location>
        <begin position="464"/>
        <end position="477"/>
    </location>
</feature>
<evidence type="ECO:0000256" key="2">
    <source>
        <dbReference type="ARBA" id="ARBA00022884"/>
    </source>
</evidence>
<evidence type="ECO:0000313" key="6">
    <source>
        <dbReference type="EMBL" id="KHN81115.1"/>
    </source>
</evidence>
<dbReference type="InterPro" id="IPR045180">
    <property type="entry name" value="La_dom_prot"/>
</dbReference>
<dbReference type="Pfam" id="PF26088">
    <property type="entry name" value="RRM_LARP4"/>
    <property type="match status" value="1"/>
</dbReference>
<dbReference type="InterPro" id="IPR035979">
    <property type="entry name" value="RBD_domain_sf"/>
</dbReference>
<feature type="region of interest" description="Disordered" evidence="4">
    <location>
        <begin position="297"/>
        <end position="323"/>
    </location>
</feature>
<dbReference type="SMART" id="SM00715">
    <property type="entry name" value="LA"/>
    <property type="match status" value="1"/>
</dbReference>
<feature type="region of interest" description="Disordered" evidence="4">
    <location>
        <begin position="39"/>
        <end position="63"/>
    </location>
</feature>
<dbReference type="GO" id="GO:0010494">
    <property type="term" value="C:cytoplasmic stress granule"/>
    <property type="evidence" value="ECO:0007669"/>
    <property type="project" value="TreeGrafter"/>
</dbReference>
<accession>A0A0B2VJB3</accession>
<dbReference type="SUPFAM" id="SSF54928">
    <property type="entry name" value="RNA-binding domain, RBD"/>
    <property type="match status" value="1"/>
</dbReference>
<dbReference type="STRING" id="6265.A0A0B2VJB3"/>
<feature type="compositionally biased region" description="Basic and acidic residues" evidence="4">
    <location>
        <begin position="448"/>
        <end position="457"/>
    </location>
</feature>
<feature type="domain" description="HTH La-type RNA-binding" evidence="5">
    <location>
        <begin position="60"/>
        <end position="149"/>
    </location>
</feature>
<dbReference type="EMBL" id="JPKZ01001587">
    <property type="protein sequence ID" value="KHN81115.1"/>
    <property type="molecule type" value="Genomic_DNA"/>
</dbReference>
<evidence type="ECO:0000256" key="1">
    <source>
        <dbReference type="ARBA" id="ARBA00022553"/>
    </source>
</evidence>
<dbReference type="OMA" id="ETSPRCY"/>
<evidence type="ECO:0000256" key="3">
    <source>
        <dbReference type="PROSITE-ProRule" id="PRU00332"/>
    </source>
</evidence>
<organism evidence="6 7">
    <name type="scientific">Toxocara canis</name>
    <name type="common">Canine roundworm</name>
    <dbReference type="NCBI Taxonomy" id="6265"/>
    <lineage>
        <taxon>Eukaryota</taxon>
        <taxon>Metazoa</taxon>
        <taxon>Ecdysozoa</taxon>
        <taxon>Nematoda</taxon>
        <taxon>Chromadorea</taxon>
        <taxon>Rhabditida</taxon>
        <taxon>Spirurina</taxon>
        <taxon>Ascaridomorpha</taxon>
        <taxon>Ascaridoidea</taxon>
        <taxon>Toxocaridae</taxon>
        <taxon>Toxocara</taxon>
    </lineage>
</organism>
<evidence type="ECO:0000313" key="7">
    <source>
        <dbReference type="Proteomes" id="UP000031036"/>
    </source>
</evidence>
<keyword evidence="7" id="KW-1185">Reference proteome</keyword>
<protein>
    <submittedName>
        <fullName evidence="6">La-related protein</fullName>
    </submittedName>
</protein>
<comment type="caution">
    <text evidence="6">The sequence shown here is derived from an EMBL/GenBank/DDBJ whole genome shotgun (WGS) entry which is preliminary data.</text>
</comment>
<dbReference type="Proteomes" id="UP000031036">
    <property type="component" value="Unassembled WGS sequence"/>
</dbReference>
<name>A0A0B2VJB3_TOXCA</name>
<keyword evidence="2 3" id="KW-0694">RNA-binding</keyword>
<dbReference type="GO" id="GO:0005829">
    <property type="term" value="C:cytosol"/>
    <property type="evidence" value="ECO:0007669"/>
    <property type="project" value="TreeGrafter"/>
</dbReference>
<sequence>MMGDLQMQIGDYETPPTPALPWWFTPECENQLMTVSEPTHSTLAPAPPLPRPPPPSSLTRPQPDQIKQQLKAQLEYYFSRENLMTDRFLRCQMDNDQYVPIGIIAGFPKVKRLTNDFNLIVQVLRESTQVQVDELGERVRAMSKRCTIILREIPESTDEKEVASMFVGGPPYISLRYGLNNSWYVTFESEEATQRAFLHLQNLGKTFNNKPICARIKTGGAPCSEPIVVAERAPSAVPSEAVADIPIPIPPSISPSSSDNFDLGQILASYGYVPRATFKPGATVVHVTPTITMNATRPSNHRFRASGHTSHYRGSSARGRGATALNGSLSQREYSTAREYNNTYYVHHIGNRRSNAHSDGYRDGYRERCDTYRPRTRSNRPNSFRAGNTRSRTPVEPSKLSHLDETRQRSNSDYDHVYNRSKRDLLSVDTKCTSSRSAPSPVITCMPDDDKKSEGNERSPSVVEDTKSESSSRKTEEVEYNFEEGAFPCLSQEGNELELVEAEKPRERPSFSSVAAGKRNEPKEKRSYAQTLKQNNGYM</sequence>
<dbReference type="GO" id="GO:0045727">
    <property type="term" value="P:positive regulation of translation"/>
    <property type="evidence" value="ECO:0007669"/>
    <property type="project" value="TreeGrafter"/>
</dbReference>
<dbReference type="CDD" id="cd12430">
    <property type="entry name" value="RRM_LARP4_5_like"/>
    <property type="match status" value="1"/>
</dbReference>
<feature type="compositionally biased region" description="Basic and acidic residues" evidence="4">
    <location>
        <begin position="399"/>
        <end position="418"/>
    </location>
</feature>
<proteinExistence type="predicted"/>
<dbReference type="SUPFAM" id="SSF46785">
    <property type="entry name" value="Winged helix' DNA-binding domain"/>
    <property type="match status" value="1"/>
</dbReference>
<dbReference type="Gene3D" id="1.10.10.10">
    <property type="entry name" value="Winged helix-like DNA-binding domain superfamily/Winged helix DNA-binding domain"/>
    <property type="match status" value="1"/>
</dbReference>
<dbReference type="PANTHER" id="PTHR22792">
    <property type="entry name" value="LUPUS LA PROTEIN-RELATED"/>
    <property type="match status" value="1"/>
</dbReference>
<dbReference type="InterPro" id="IPR036388">
    <property type="entry name" value="WH-like_DNA-bd_sf"/>
</dbReference>